<dbReference type="AlphaFoldDB" id="A0AAP9MZA8"/>
<evidence type="ECO:0008006" key="4">
    <source>
        <dbReference type="Google" id="ProtNLM"/>
    </source>
</evidence>
<feature type="signal peptide" evidence="1">
    <location>
        <begin position="1"/>
        <end position="18"/>
    </location>
</feature>
<reference evidence="2 3" key="1">
    <citation type="submission" date="2016-04" db="EMBL/GenBank/DDBJ databases">
        <authorList>
            <person name="Qiu J."/>
        </authorList>
    </citation>
    <scope>NUCLEOTIDE SEQUENCE [LARGE SCALE GENOMIC DNA]</scope>
    <source>
        <strain evidence="2 3">JQ581</strain>
    </source>
</reference>
<evidence type="ECO:0000256" key="1">
    <source>
        <dbReference type="SAM" id="SignalP"/>
    </source>
</evidence>
<protein>
    <recommendedName>
        <fullName evidence="4">Lipoprotein</fullName>
    </recommendedName>
</protein>
<evidence type="ECO:0000313" key="2">
    <source>
        <dbReference type="EMBL" id="QJQ09848.1"/>
    </source>
</evidence>
<keyword evidence="1" id="KW-0732">Signal</keyword>
<organism evidence="2 3">
    <name type="scientific">Pseudomonas putida</name>
    <name type="common">Arthrobacter siderocapsulatus</name>
    <dbReference type="NCBI Taxonomy" id="303"/>
    <lineage>
        <taxon>Bacteria</taxon>
        <taxon>Pseudomonadati</taxon>
        <taxon>Pseudomonadota</taxon>
        <taxon>Gammaproteobacteria</taxon>
        <taxon>Pseudomonadales</taxon>
        <taxon>Pseudomonadaceae</taxon>
        <taxon>Pseudomonas</taxon>
    </lineage>
</organism>
<dbReference type="RefSeq" id="WP_063427053.1">
    <property type="nucleotide sequence ID" value="NZ_CP050951.1"/>
</dbReference>
<dbReference type="Proteomes" id="UP000076857">
    <property type="component" value="Chromosome"/>
</dbReference>
<sequence>MIRSLSPAIVAAALIALAGCQNRPAPEADKQARQTFVSDIQQALKLGIATADTDKQVGVVMLDVKLDQHSAPVSCKASNAPMKYEKVLPADLVRSDFKALASMVEAQCWKTIYPVVPKSMRDEDGTVEIRAPLFVDLPAAAQAPDTPRRQANAQREFFWQHLFRDQPVNSIGRASLYYEANAQGKVQGCLVQIYPHPTRPDDFRLDGKLQAALNSRCMVLDLSSLPGFKADMHGKAKGYSELEYAPWKVGRL</sequence>
<name>A0AAP9MZA8_PSEPU</name>
<feature type="chain" id="PRO_5042830100" description="Lipoprotein" evidence="1">
    <location>
        <begin position="19"/>
        <end position="252"/>
    </location>
</feature>
<accession>A0AAP9MZA8</accession>
<gene>
    <name evidence="2" type="ORF">A3L25_010605</name>
</gene>
<proteinExistence type="predicted"/>
<dbReference type="PROSITE" id="PS51257">
    <property type="entry name" value="PROKAR_LIPOPROTEIN"/>
    <property type="match status" value="1"/>
</dbReference>
<dbReference type="EMBL" id="CP050951">
    <property type="protein sequence ID" value="QJQ09848.1"/>
    <property type="molecule type" value="Genomic_DNA"/>
</dbReference>
<reference evidence="2 3" key="2">
    <citation type="submission" date="2020-04" db="EMBL/GenBank/DDBJ databases">
        <title>Complete genome sequence of Pseudomonas putida strain JQ581.</title>
        <authorList>
            <person name="Mu Y."/>
        </authorList>
    </citation>
    <scope>NUCLEOTIDE SEQUENCE [LARGE SCALE GENOMIC DNA]</scope>
    <source>
        <strain evidence="2 3">JQ581</strain>
    </source>
</reference>
<evidence type="ECO:0000313" key="3">
    <source>
        <dbReference type="Proteomes" id="UP000076857"/>
    </source>
</evidence>